<evidence type="ECO:0000256" key="1">
    <source>
        <dbReference type="SAM" id="SignalP"/>
    </source>
</evidence>
<dbReference type="NCBIfam" id="NF045851">
    <property type="entry name" value="mem_nucl_MnuA"/>
    <property type="match status" value="1"/>
</dbReference>
<organism evidence="2 3">
    <name type="scientific">Mycoplasmopsis phocirhinis</name>
    <dbReference type="NCBI Taxonomy" id="142650"/>
    <lineage>
        <taxon>Bacteria</taxon>
        <taxon>Bacillati</taxon>
        <taxon>Mycoplasmatota</taxon>
        <taxon>Mycoplasmoidales</taxon>
        <taxon>Metamycoplasmataceae</taxon>
        <taxon>Mycoplasmopsis</taxon>
    </lineage>
</organism>
<keyword evidence="1" id="KW-0732">Signal</keyword>
<evidence type="ECO:0008006" key="4">
    <source>
        <dbReference type="Google" id="ProtNLM"/>
    </source>
</evidence>
<dbReference type="SUPFAM" id="SSF56219">
    <property type="entry name" value="DNase I-like"/>
    <property type="match status" value="1"/>
</dbReference>
<evidence type="ECO:0000313" key="3">
    <source>
        <dbReference type="Proteomes" id="UP000289326"/>
    </source>
</evidence>
<dbReference type="PROSITE" id="PS51257">
    <property type="entry name" value="PROKAR_LIPOPROTEIN"/>
    <property type="match status" value="1"/>
</dbReference>
<feature type="signal peptide" evidence="1">
    <location>
        <begin position="1"/>
        <end position="23"/>
    </location>
</feature>
<dbReference type="Proteomes" id="UP000289326">
    <property type="component" value="Chromosome"/>
</dbReference>
<dbReference type="EMBL" id="CP034841">
    <property type="protein sequence ID" value="QBF34349.1"/>
    <property type="molecule type" value="Genomic_DNA"/>
</dbReference>
<name>A0A4P6MQJ9_9BACT</name>
<proteinExistence type="predicted"/>
<accession>A0A4P6MQJ9</accession>
<dbReference type="KEGG" id="mphi:EG856_00135"/>
<dbReference type="PANTHER" id="PTHR11371:SF31">
    <property type="entry name" value="EXTRACELLULAR NUCLEASE"/>
    <property type="match status" value="1"/>
</dbReference>
<dbReference type="Gene3D" id="3.60.10.10">
    <property type="entry name" value="Endonuclease/exonuclease/phosphatase"/>
    <property type="match status" value="1"/>
</dbReference>
<gene>
    <name evidence="2" type="ORF">EG856_00135</name>
</gene>
<evidence type="ECO:0000313" key="2">
    <source>
        <dbReference type="EMBL" id="QBF34349.1"/>
    </source>
</evidence>
<keyword evidence="3" id="KW-1185">Reference proteome</keyword>
<dbReference type="OrthoDB" id="403989at2"/>
<feature type="chain" id="PRO_5020750785" description="Endonuclease/exonuclease/phosphatase family protein" evidence="1">
    <location>
        <begin position="24"/>
        <end position="516"/>
    </location>
</feature>
<reference evidence="2 3" key="1">
    <citation type="submission" date="2019-01" db="EMBL/GenBank/DDBJ databases">
        <title>Complete sequence and annotation of the Mycoplasma phocirhinis strain 852T genome.</title>
        <authorList>
            <person name="Frasca S.Jr."/>
            <person name="Kutish G.F."/>
            <person name="Castellanos Gell J."/>
            <person name="Michaels D.L."/>
            <person name="Brown D.R."/>
        </authorList>
    </citation>
    <scope>NUCLEOTIDE SEQUENCE [LARGE SCALE GENOMIC DNA]</scope>
    <source>
        <strain evidence="2 3">852</strain>
    </source>
</reference>
<dbReference type="InterPro" id="IPR036691">
    <property type="entry name" value="Endo/exonu/phosph_ase_sf"/>
</dbReference>
<dbReference type="AlphaFoldDB" id="A0A4P6MQJ9"/>
<sequence>MNKNKLKLILSVPILLTPISVLACNNNQNLNQVSIQLKSNINQITLDELSSYSFELKQNNLKNTKIIILNKELKANGEIEILYQLKNANFTSSIKEYIVASNKIINNNSTQNQMDNDSVIQQKDIENIAINTQESDKIQTIDDERTNTKNSANNTNIINSNENEVANQNKSASQQRQIDSRNFLRLASWNVLNFGQSTVQNFKPKAEAISSIIYTQGYDVIGITELDSELAIQKVVELLKQIDTKHSANNDWKYIISDEYPIAKGHKSQADKYAAFIYKNSIVSPVLLQNNQYYALYDNSNFEPKFGGSLLGYSRPPFSVKFQVNLLDYKNNNFTYLLSHFDGPGVQNGEIKVKGKNGSGEFNEAWNIKNVFEWAKTINNGDDDLIFQGDTNIELSNQNKAFEWVNNYDAKLVFSDSEHFATSLKKSYAQYSQPYDKIIHSSNLQYTNEKIYHLYDFVNDPTVFQFANISSLEQWIEYCNHHSNKKYANETGYIYYGVSDHSPISYDLILDANDVY</sequence>
<dbReference type="PANTHER" id="PTHR11371">
    <property type="entry name" value="DEOXYRIBONUCLEASE"/>
    <property type="match status" value="1"/>
</dbReference>
<protein>
    <recommendedName>
        <fullName evidence="4">Endonuclease/exonuclease/phosphatase family protein</fullName>
    </recommendedName>
</protein>
<dbReference type="RefSeq" id="WP_130429127.1">
    <property type="nucleotide sequence ID" value="NZ_CP034841.1"/>
</dbReference>